<dbReference type="EMBL" id="CP000512">
    <property type="protein sequence ID" value="ABM31730.1"/>
    <property type="molecule type" value="Genomic_DNA"/>
</dbReference>
<dbReference type="InterPro" id="IPR044043">
    <property type="entry name" value="VanA_C_cat"/>
</dbReference>
<reference evidence="7 8" key="1">
    <citation type="submission" date="2006-12" db="EMBL/GenBank/DDBJ databases">
        <title>Complete sequence of Acidovorax avenae subsp. citrulli AAC00-1.</title>
        <authorList>
            <consortium name="US DOE Joint Genome Institute"/>
            <person name="Copeland A."/>
            <person name="Lucas S."/>
            <person name="Lapidus A."/>
            <person name="Barry K."/>
            <person name="Detter J.C."/>
            <person name="Glavina del Rio T."/>
            <person name="Dalin E."/>
            <person name="Tice H."/>
            <person name="Pitluck S."/>
            <person name="Kiss H."/>
            <person name="Brettin T."/>
            <person name="Bruce D."/>
            <person name="Han C."/>
            <person name="Tapia R."/>
            <person name="Gilna P."/>
            <person name="Schmutz J."/>
            <person name="Larimer F."/>
            <person name="Land M."/>
            <person name="Hauser L."/>
            <person name="Kyrpides N."/>
            <person name="Kim E."/>
            <person name="Stahl D."/>
            <person name="Richardson P."/>
        </authorList>
    </citation>
    <scope>NUCLEOTIDE SEQUENCE [LARGE SCALE GENOMIC DNA]</scope>
    <source>
        <strain evidence="7 8">AAC00-1</strain>
    </source>
</reference>
<dbReference type="CDD" id="cd03469">
    <property type="entry name" value="Rieske_RO_Alpha_N"/>
    <property type="match status" value="1"/>
</dbReference>
<evidence type="ECO:0000313" key="8">
    <source>
        <dbReference type="Proteomes" id="UP000002596"/>
    </source>
</evidence>
<keyword evidence="5" id="KW-0411">Iron-sulfur</keyword>
<dbReference type="GO" id="GO:0016491">
    <property type="term" value="F:oxidoreductase activity"/>
    <property type="evidence" value="ECO:0007669"/>
    <property type="project" value="UniProtKB-KW"/>
</dbReference>
<dbReference type="PROSITE" id="PS51296">
    <property type="entry name" value="RIESKE"/>
    <property type="match status" value="1"/>
</dbReference>
<dbReference type="eggNOG" id="COG4638">
    <property type="taxonomic scope" value="Bacteria"/>
</dbReference>
<dbReference type="InterPro" id="IPR050584">
    <property type="entry name" value="Cholesterol_7-desaturase"/>
</dbReference>
<evidence type="ECO:0000256" key="2">
    <source>
        <dbReference type="ARBA" id="ARBA00022723"/>
    </source>
</evidence>
<dbReference type="GO" id="GO:0051537">
    <property type="term" value="F:2 iron, 2 sulfur cluster binding"/>
    <property type="evidence" value="ECO:0007669"/>
    <property type="project" value="UniProtKB-KW"/>
</dbReference>
<dbReference type="Gene3D" id="2.102.10.10">
    <property type="entry name" value="Rieske [2Fe-2S] iron-sulphur domain"/>
    <property type="match status" value="1"/>
</dbReference>
<dbReference type="SUPFAM" id="SSF55961">
    <property type="entry name" value="Bet v1-like"/>
    <property type="match status" value="1"/>
</dbReference>
<sequence length="373" mass="40681">MLRNSSPPWHPPCLPLCFPRGAALAARPADHSHFPTMIEHHHWHPVASACDLGAAPLAAHLLGQPLVLWRGDAGRAHAFVDRCPHRGARLSLGRVEGGRLECPYHGWQFEGRGRCVHVPALPQFQPPAGHRAGAFDVQEAHGLLWVRLAAGPQGEGEGDAIAAGLPLPAFAAESDARLRKLNCGPYDVAASAPRIVENFLDMSHFGFVHEGWLGARDAAAIDDYRVEPTPTGLLATGCKAWQPQSNLHSTTAAQVEYTYEVTGPYAAVLTKLPESGTTAVEGWRESIALYICPVTPESSRVWFRLAVADFDSPDARLRDFQHTIFTQDQPVLESQEPRRLPLDLRAELHTAADKASSAYRRYLRGCGITFGTC</sequence>
<organism evidence="7 8">
    <name type="scientific">Paracidovorax citrulli (strain AAC00-1)</name>
    <name type="common">Acidovorax citrulli</name>
    <dbReference type="NCBI Taxonomy" id="397945"/>
    <lineage>
        <taxon>Bacteria</taxon>
        <taxon>Pseudomonadati</taxon>
        <taxon>Pseudomonadota</taxon>
        <taxon>Betaproteobacteria</taxon>
        <taxon>Burkholderiales</taxon>
        <taxon>Comamonadaceae</taxon>
        <taxon>Paracidovorax</taxon>
    </lineage>
</organism>
<evidence type="ECO:0000256" key="4">
    <source>
        <dbReference type="ARBA" id="ARBA00023004"/>
    </source>
</evidence>
<evidence type="ECO:0000259" key="6">
    <source>
        <dbReference type="PROSITE" id="PS51296"/>
    </source>
</evidence>
<gene>
    <name evidence="7" type="ordered locus">Aave_1136</name>
</gene>
<keyword evidence="1" id="KW-0001">2Fe-2S</keyword>
<protein>
    <submittedName>
        <fullName evidence="7">Rieske (2Fe-2S) domain protein</fullName>
    </submittedName>
</protein>
<dbReference type="Pfam" id="PF00355">
    <property type="entry name" value="Rieske"/>
    <property type="match status" value="1"/>
</dbReference>
<dbReference type="Pfam" id="PF19112">
    <property type="entry name" value="VanA_C"/>
    <property type="match status" value="1"/>
</dbReference>
<accession>A1TL92</accession>
<dbReference type="PANTHER" id="PTHR21266:SF57">
    <property type="entry name" value="3-CHLOROBENZOATE-3,4-DIOXYGENASE"/>
    <property type="match status" value="1"/>
</dbReference>
<keyword evidence="3" id="KW-0560">Oxidoreductase</keyword>
<evidence type="ECO:0000313" key="7">
    <source>
        <dbReference type="EMBL" id="ABM31730.1"/>
    </source>
</evidence>
<dbReference type="InterPro" id="IPR036922">
    <property type="entry name" value="Rieske_2Fe-2S_sf"/>
</dbReference>
<dbReference type="AlphaFoldDB" id="A1TL92"/>
<dbReference type="STRING" id="397945.Aave_1136"/>
<feature type="domain" description="Rieske" evidence="6">
    <location>
        <begin position="43"/>
        <end position="146"/>
    </location>
</feature>
<name>A1TL92_PARC0</name>
<dbReference type="Proteomes" id="UP000002596">
    <property type="component" value="Chromosome"/>
</dbReference>
<evidence type="ECO:0000256" key="1">
    <source>
        <dbReference type="ARBA" id="ARBA00022714"/>
    </source>
</evidence>
<evidence type="ECO:0000256" key="5">
    <source>
        <dbReference type="ARBA" id="ARBA00023014"/>
    </source>
</evidence>
<dbReference type="KEGG" id="aav:Aave_1136"/>
<dbReference type="Gene3D" id="3.90.380.10">
    <property type="entry name" value="Naphthalene 1,2-dioxygenase Alpha Subunit, Chain A, domain 1"/>
    <property type="match status" value="1"/>
</dbReference>
<keyword evidence="2" id="KW-0479">Metal-binding</keyword>
<dbReference type="SUPFAM" id="SSF50022">
    <property type="entry name" value="ISP domain"/>
    <property type="match status" value="1"/>
</dbReference>
<keyword evidence="4" id="KW-0408">Iron</keyword>
<proteinExistence type="predicted"/>
<dbReference type="InterPro" id="IPR017941">
    <property type="entry name" value="Rieske_2Fe-2S"/>
</dbReference>
<dbReference type="InterPro" id="IPR015881">
    <property type="entry name" value="ARHD_Rieske_2Fe_2S"/>
</dbReference>
<dbReference type="GO" id="GO:0005506">
    <property type="term" value="F:iron ion binding"/>
    <property type="evidence" value="ECO:0007669"/>
    <property type="project" value="InterPro"/>
</dbReference>
<dbReference type="PROSITE" id="PS00570">
    <property type="entry name" value="RING_HYDROXYL_ALPHA"/>
    <property type="match status" value="1"/>
</dbReference>
<dbReference type="HOGENOM" id="CLU_039484_1_2_4"/>
<evidence type="ECO:0000256" key="3">
    <source>
        <dbReference type="ARBA" id="ARBA00023002"/>
    </source>
</evidence>
<dbReference type="PANTHER" id="PTHR21266">
    <property type="entry name" value="IRON-SULFUR DOMAIN CONTAINING PROTEIN"/>
    <property type="match status" value="1"/>
</dbReference>